<evidence type="ECO:0000256" key="1">
    <source>
        <dbReference type="ARBA" id="ARBA00022737"/>
    </source>
</evidence>
<dbReference type="SMART" id="SM00248">
    <property type="entry name" value="ANK"/>
    <property type="match status" value="4"/>
</dbReference>
<gene>
    <name evidence="4" type="ORF">ACFL27_12165</name>
</gene>
<reference evidence="4 5" key="1">
    <citation type="submission" date="2024-09" db="EMBL/GenBank/DDBJ databases">
        <title>Laminarin stimulates single cell rates of sulfate reduction while oxygen inhibits transcriptomic activity in coastal marine sediment.</title>
        <authorList>
            <person name="Lindsay M."/>
            <person name="Orcutt B."/>
            <person name="Emerson D."/>
            <person name="Stepanauskas R."/>
            <person name="D'Angelo T."/>
        </authorList>
    </citation>
    <scope>NUCLEOTIDE SEQUENCE [LARGE SCALE GENOMIC DNA]</scope>
    <source>
        <strain evidence="4">SAG AM-311-K15</strain>
    </source>
</reference>
<evidence type="ECO:0000256" key="3">
    <source>
        <dbReference type="PROSITE-ProRule" id="PRU00023"/>
    </source>
</evidence>
<evidence type="ECO:0000256" key="2">
    <source>
        <dbReference type="ARBA" id="ARBA00023043"/>
    </source>
</evidence>
<dbReference type="Pfam" id="PF12796">
    <property type="entry name" value="Ank_2"/>
    <property type="match status" value="1"/>
</dbReference>
<dbReference type="PROSITE" id="PS50297">
    <property type="entry name" value="ANK_REP_REGION"/>
    <property type="match status" value="1"/>
</dbReference>
<feature type="repeat" description="ANK" evidence="3">
    <location>
        <begin position="60"/>
        <end position="92"/>
    </location>
</feature>
<evidence type="ECO:0000313" key="5">
    <source>
        <dbReference type="Proteomes" id="UP001594351"/>
    </source>
</evidence>
<dbReference type="PANTHER" id="PTHR24171">
    <property type="entry name" value="ANKYRIN REPEAT DOMAIN-CONTAINING PROTEIN 39-RELATED"/>
    <property type="match status" value="1"/>
</dbReference>
<dbReference type="Gene3D" id="1.25.40.20">
    <property type="entry name" value="Ankyrin repeat-containing domain"/>
    <property type="match status" value="1"/>
</dbReference>
<organism evidence="4 5">
    <name type="scientific">candidate division CSSED10-310 bacterium</name>
    <dbReference type="NCBI Taxonomy" id="2855610"/>
    <lineage>
        <taxon>Bacteria</taxon>
        <taxon>Bacteria division CSSED10-310</taxon>
    </lineage>
</organism>
<dbReference type="PROSITE" id="PS50088">
    <property type="entry name" value="ANK_REPEAT"/>
    <property type="match status" value="1"/>
</dbReference>
<comment type="caution">
    <text evidence="4">The sequence shown here is derived from an EMBL/GenBank/DDBJ whole genome shotgun (WGS) entry which is preliminary data.</text>
</comment>
<dbReference type="PANTHER" id="PTHR24171:SF9">
    <property type="entry name" value="ANKYRIN REPEAT DOMAIN-CONTAINING PROTEIN 39"/>
    <property type="match status" value="1"/>
</dbReference>
<keyword evidence="5" id="KW-1185">Reference proteome</keyword>
<dbReference type="SUPFAM" id="SSF48403">
    <property type="entry name" value="Ankyrin repeat"/>
    <property type="match status" value="1"/>
</dbReference>
<dbReference type="InterPro" id="IPR002110">
    <property type="entry name" value="Ankyrin_rpt"/>
</dbReference>
<dbReference type="EMBL" id="JBHPBY010000136">
    <property type="protein sequence ID" value="MFC1850941.1"/>
    <property type="molecule type" value="Genomic_DNA"/>
</dbReference>
<evidence type="ECO:0000313" key="4">
    <source>
        <dbReference type="EMBL" id="MFC1850941.1"/>
    </source>
</evidence>
<protein>
    <submittedName>
        <fullName evidence="4">Ankyrin repeat domain-containing protein</fullName>
    </submittedName>
</protein>
<proteinExistence type="predicted"/>
<keyword evidence="1" id="KW-0677">Repeat</keyword>
<accession>A0ABV6YXK2</accession>
<sequence length="197" mass="22068">MIDSRSFYAWFFRSRLDQELLRGVKLGQTDQVATLIRKGARIETSDTLIIRFKGGDNRISGYRPLMWAARKGLIEIMDILLKAGAEVQARNEWSRTALMEAVAESQSLAASFLIEHGAQVNDCDYSGRTVLMQSLYSADPEMVKNIIEAGARLHEYTINIGTALNLAHSVGNKDMVRILEEAGAEMIDWDDLYEAPP</sequence>
<name>A0ABV6YXK2_UNCC1</name>
<dbReference type="Proteomes" id="UP001594351">
    <property type="component" value="Unassembled WGS sequence"/>
</dbReference>
<keyword evidence="2 3" id="KW-0040">ANK repeat</keyword>
<dbReference type="InterPro" id="IPR036770">
    <property type="entry name" value="Ankyrin_rpt-contain_sf"/>
</dbReference>